<dbReference type="Proteomes" id="UP000253509">
    <property type="component" value="Unassembled WGS sequence"/>
</dbReference>
<protein>
    <submittedName>
        <fullName evidence="1">Uncharacterized protein</fullName>
    </submittedName>
</protein>
<dbReference type="EMBL" id="QNSB01000003">
    <property type="protein sequence ID" value="RBP73072.1"/>
    <property type="molecule type" value="Genomic_DNA"/>
</dbReference>
<dbReference type="AlphaFoldDB" id="A0A366IKY3"/>
<keyword evidence="2" id="KW-1185">Reference proteome</keyword>
<evidence type="ECO:0000313" key="2">
    <source>
        <dbReference type="Proteomes" id="UP000253509"/>
    </source>
</evidence>
<organism evidence="1 2">
    <name type="scientific">Brevibacterium celere</name>
    <dbReference type="NCBI Taxonomy" id="225845"/>
    <lineage>
        <taxon>Bacteria</taxon>
        <taxon>Bacillati</taxon>
        <taxon>Actinomycetota</taxon>
        <taxon>Actinomycetes</taxon>
        <taxon>Micrococcales</taxon>
        <taxon>Brevibacteriaceae</taxon>
        <taxon>Brevibacterium</taxon>
    </lineage>
</organism>
<accession>A0A366IKY3</accession>
<name>A0A366IKY3_9MICO</name>
<reference evidence="1 2" key="1">
    <citation type="submission" date="2018-06" db="EMBL/GenBank/DDBJ databases">
        <title>Freshwater and sediment microbial communities from various areas in North America, analyzing microbe dynamics in response to fracking.</title>
        <authorList>
            <person name="Lamendella R."/>
        </authorList>
    </citation>
    <scope>NUCLEOTIDE SEQUENCE [LARGE SCALE GENOMIC DNA]</scope>
    <source>
        <strain evidence="1 2">3b_TX</strain>
    </source>
</reference>
<gene>
    <name evidence="1" type="ORF">DFO65_103370</name>
</gene>
<evidence type="ECO:0000313" key="1">
    <source>
        <dbReference type="EMBL" id="RBP73072.1"/>
    </source>
</evidence>
<sequence length="59" mass="6586">MRSKQMHLEINTDSIEVDDCPTCGEHRLARFEVVAMNIDGVGTLTQLTRCYSCNPIEGS</sequence>
<comment type="caution">
    <text evidence="1">The sequence shown here is derived from an EMBL/GenBank/DDBJ whole genome shotgun (WGS) entry which is preliminary data.</text>
</comment>
<proteinExistence type="predicted"/>